<feature type="compositionally biased region" description="Basic and acidic residues" evidence="1">
    <location>
        <begin position="40"/>
        <end position="66"/>
    </location>
</feature>
<feature type="compositionally biased region" description="Basic and acidic residues" evidence="1">
    <location>
        <begin position="224"/>
        <end position="236"/>
    </location>
</feature>
<evidence type="ECO:0000313" key="2">
    <source>
        <dbReference type="EMBL" id="KAL0947245.1"/>
    </source>
</evidence>
<feature type="compositionally biased region" description="Basic residues" evidence="1">
    <location>
        <begin position="204"/>
        <end position="214"/>
    </location>
</feature>
<feature type="compositionally biased region" description="Low complexity" evidence="1">
    <location>
        <begin position="238"/>
        <end position="249"/>
    </location>
</feature>
<organism evidence="2 3">
    <name type="scientific">Hohenbuehelia grisea</name>
    <dbReference type="NCBI Taxonomy" id="104357"/>
    <lineage>
        <taxon>Eukaryota</taxon>
        <taxon>Fungi</taxon>
        <taxon>Dikarya</taxon>
        <taxon>Basidiomycota</taxon>
        <taxon>Agaricomycotina</taxon>
        <taxon>Agaricomycetes</taxon>
        <taxon>Agaricomycetidae</taxon>
        <taxon>Agaricales</taxon>
        <taxon>Pleurotineae</taxon>
        <taxon>Pleurotaceae</taxon>
        <taxon>Hohenbuehelia</taxon>
    </lineage>
</organism>
<gene>
    <name evidence="2" type="ORF">HGRIS_013366</name>
</gene>
<accession>A0ABR3IVA8</accession>
<feature type="compositionally biased region" description="Basic and acidic residues" evidence="1">
    <location>
        <begin position="192"/>
        <end position="202"/>
    </location>
</feature>
<sequence length="249" mass="27162">MSDPNSLTDVVKPETTPQDDGDAPDASTELAQPKSPDASPVEKKKPYVNPERVKTGGAQRDKLTDDELAERMARIREQNEKIKQRRLDVQADEDAFKKTQQAEQARIAHNRKVQANVDRTREQNAQRKMDKIQNREWDSGKPTSDWKSKKPTAVKAPATTTVVLVPADASAVPPETTEAPKTDVEPSVARATPERGGRDGSRGRGTRGRGRGRGQAHSTPSTPVDEKSVPKPEPKPEPVAAAAVTATKE</sequence>
<name>A0ABR3IVA8_9AGAR</name>
<reference evidence="3" key="1">
    <citation type="submission" date="2024-06" db="EMBL/GenBank/DDBJ databases">
        <title>Multi-omics analyses provide insights into the biosynthesis of the anticancer antibiotic pleurotin in Hohenbuehelia grisea.</title>
        <authorList>
            <person name="Weaver J.A."/>
            <person name="Alberti F."/>
        </authorList>
    </citation>
    <scope>NUCLEOTIDE SEQUENCE [LARGE SCALE GENOMIC DNA]</scope>
    <source>
        <strain evidence="3">T-177</strain>
    </source>
</reference>
<proteinExistence type="predicted"/>
<evidence type="ECO:0000256" key="1">
    <source>
        <dbReference type="SAM" id="MobiDB-lite"/>
    </source>
</evidence>
<comment type="caution">
    <text evidence="2">The sequence shown here is derived from an EMBL/GenBank/DDBJ whole genome shotgun (WGS) entry which is preliminary data.</text>
</comment>
<evidence type="ECO:0000313" key="3">
    <source>
        <dbReference type="Proteomes" id="UP001556367"/>
    </source>
</evidence>
<feature type="region of interest" description="Disordered" evidence="1">
    <location>
        <begin position="1"/>
        <end position="66"/>
    </location>
</feature>
<dbReference type="Proteomes" id="UP001556367">
    <property type="component" value="Unassembled WGS sequence"/>
</dbReference>
<protein>
    <submittedName>
        <fullName evidence="2">Uncharacterized protein</fullName>
    </submittedName>
</protein>
<feature type="region of interest" description="Disordered" evidence="1">
    <location>
        <begin position="95"/>
        <end position="249"/>
    </location>
</feature>
<dbReference type="EMBL" id="JASNQZ010000015">
    <property type="protein sequence ID" value="KAL0947245.1"/>
    <property type="molecule type" value="Genomic_DNA"/>
</dbReference>
<feature type="compositionally biased region" description="Basic and acidic residues" evidence="1">
    <location>
        <begin position="118"/>
        <end position="148"/>
    </location>
</feature>
<keyword evidence="3" id="KW-1185">Reference proteome</keyword>
<feature type="compositionally biased region" description="Low complexity" evidence="1">
    <location>
        <begin position="151"/>
        <end position="167"/>
    </location>
</feature>